<organism evidence="2 3">
    <name type="scientific">Methylocella silvestris</name>
    <dbReference type="NCBI Taxonomy" id="199596"/>
    <lineage>
        <taxon>Bacteria</taxon>
        <taxon>Pseudomonadati</taxon>
        <taxon>Pseudomonadota</taxon>
        <taxon>Alphaproteobacteria</taxon>
        <taxon>Hyphomicrobiales</taxon>
        <taxon>Beijerinckiaceae</taxon>
        <taxon>Methylocella</taxon>
    </lineage>
</organism>
<protein>
    <submittedName>
        <fullName evidence="2">IS1595 family transposase</fullName>
    </submittedName>
</protein>
<gene>
    <name evidence="2" type="ORF">CR492_08515</name>
</gene>
<accession>A0A2J7TI56</accession>
<dbReference type="EMBL" id="PDZR01000007">
    <property type="protein sequence ID" value="PNG26436.1"/>
    <property type="molecule type" value="Genomic_DNA"/>
</dbReference>
<dbReference type="AlphaFoldDB" id="A0A2J7TI56"/>
<dbReference type="PANTHER" id="PTHR47163:SF2">
    <property type="entry name" value="SI:DKEY-17M8.2"/>
    <property type="match status" value="1"/>
</dbReference>
<name>A0A2J7TI56_METSI</name>
<evidence type="ECO:0000313" key="3">
    <source>
        <dbReference type="Proteomes" id="UP000236286"/>
    </source>
</evidence>
<dbReference type="Pfam" id="PF12760">
    <property type="entry name" value="Zn_ribbon_IS1595"/>
    <property type="match status" value="1"/>
</dbReference>
<evidence type="ECO:0000259" key="1">
    <source>
        <dbReference type="SMART" id="SM01126"/>
    </source>
</evidence>
<dbReference type="NCBIfam" id="NF033547">
    <property type="entry name" value="transpos_IS1595"/>
    <property type="match status" value="1"/>
</dbReference>
<comment type="caution">
    <text evidence="2">The sequence shown here is derived from an EMBL/GenBank/DDBJ whole genome shotgun (WGS) entry which is preliminary data.</text>
</comment>
<dbReference type="PANTHER" id="PTHR47163">
    <property type="entry name" value="DDE_TNP_IS1595 DOMAIN-CONTAINING PROTEIN"/>
    <property type="match status" value="1"/>
</dbReference>
<dbReference type="OrthoDB" id="271821at2"/>
<evidence type="ECO:0000313" key="2">
    <source>
        <dbReference type="EMBL" id="PNG26436.1"/>
    </source>
</evidence>
<proteinExistence type="predicted"/>
<dbReference type="Pfam" id="PF12762">
    <property type="entry name" value="DDE_Tnp_IS1595"/>
    <property type="match status" value="1"/>
</dbReference>
<dbReference type="Proteomes" id="UP000236286">
    <property type="component" value="Unassembled WGS sequence"/>
</dbReference>
<dbReference type="SMART" id="SM01126">
    <property type="entry name" value="DDE_Tnp_IS1595"/>
    <property type="match status" value="1"/>
</dbReference>
<sequence>MSQHFLLSKAARSLSIARVARLSDEEAHDAFRLIRWTATEGEPVCPRCQCGATYKYETRKLWKCKACTHQFSVTSGTIFASRKMPIRDILLAIAIFVNGAKGHSALQLSRDLDCQYKTAFVLAHKIREALADEMADETVSGEVEVDGAYFGGYAKPANWKENRLDRRLAENQTGKRRVVVIMRERGGRTLPFVFKAESQSIHTIAERVEKGRVIHADEAAHWDVLHTRYLTKRINHQESYSDGEACTNMAESFFSRLRRAEIGTHHHISGRHLGAYASEMAWREDHRRVSNGEQYLMATNAALIHPVSRQWKGYWQRGNIRV</sequence>
<feature type="domain" description="ISXO2-like transposase" evidence="1">
    <location>
        <begin position="138"/>
        <end position="285"/>
    </location>
</feature>
<reference evidence="2 3" key="1">
    <citation type="submission" date="2017-10" db="EMBL/GenBank/DDBJ databases">
        <title>Genome announcement of Methylocella silvestris TVC from permafrost.</title>
        <authorList>
            <person name="Wang J."/>
            <person name="Geng K."/>
            <person name="Ul-Haque F."/>
            <person name="Crombie A.T."/>
            <person name="Street L.E."/>
            <person name="Wookey P.A."/>
            <person name="Murrell J.C."/>
            <person name="Pratscher J."/>
        </authorList>
    </citation>
    <scope>NUCLEOTIDE SEQUENCE [LARGE SCALE GENOMIC DNA]</scope>
    <source>
        <strain evidence="2 3">TVC</strain>
    </source>
</reference>
<dbReference type="InterPro" id="IPR053164">
    <property type="entry name" value="IS1016-like_transposase"/>
</dbReference>
<dbReference type="InterPro" id="IPR024445">
    <property type="entry name" value="Tnp_ISXO2-like"/>
</dbReference>
<dbReference type="InterPro" id="IPR024442">
    <property type="entry name" value="Transposase_Zn_ribbon"/>
</dbReference>
<dbReference type="RefSeq" id="WP_102843319.1">
    <property type="nucleotide sequence ID" value="NZ_PDZR01000007.1"/>
</dbReference>